<comment type="caution">
    <text evidence="3">The sequence shown here is derived from an EMBL/GenBank/DDBJ whole genome shotgun (WGS) entry which is preliminary data.</text>
</comment>
<accession>A0A9W9Z461</accession>
<comment type="caution">
    <text evidence="1">Lacks conserved residue(s) required for the propagation of feature annotation.</text>
</comment>
<keyword evidence="1" id="KW-1015">Disulfide bond</keyword>
<dbReference type="SMART" id="SM00181">
    <property type="entry name" value="EGF"/>
    <property type="match status" value="1"/>
</dbReference>
<dbReference type="PROSITE" id="PS50026">
    <property type="entry name" value="EGF_3"/>
    <property type="match status" value="1"/>
</dbReference>
<organism evidence="3 4">
    <name type="scientific">Desmophyllum pertusum</name>
    <dbReference type="NCBI Taxonomy" id="174260"/>
    <lineage>
        <taxon>Eukaryota</taxon>
        <taxon>Metazoa</taxon>
        <taxon>Cnidaria</taxon>
        <taxon>Anthozoa</taxon>
        <taxon>Hexacorallia</taxon>
        <taxon>Scleractinia</taxon>
        <taxon>Caryophylliina</taxon>
        <taxon>Caryophylliidae</taxon>
        <taxon>Desmophyllum</taxon>
    </lineage>
</organism>
<sequence length="278" mass="30590">MFTDANADKIVFLNFVSYFDSVLNVSAIVSKFTSSTEDCQFLCMTTLNCLSVNVAIGSDLSEGRHLCQLLNTTKNSKRDDDFKPSDTFHHFTTIVSPCFSQPCQRGGTCHQDYGMETFTCQCVHGREGKLCEIGTGWSKVNINGSVCFGVRDDSYGNVTVQVTGKVITAKLVHVSGSVANSRAADGGNWGNPRSRQIRTVITSDANEVLLPHNYTAYEPYTLEGYASMSPELVFPNASEPASVPRGMGFRIWFVEDLGNYSEQDNSGESCVDMFLFYV</sequence>
<reference evidence="3" key="1">
    <citation type="submission" date="2023-01" db="EMBL/GenBank/DDBJ databases">
        <title>Genome assembly of the deep-sea coral Lophelia pertusa.</title>
        <authorList>
            <person name="Herrera S."/>
            <person name="Cordes E."/>
        </authorList>
    </citation>
    <scope>NUCLEOTIDE SEQUENCE</scope>
    <source>
        <strain evidence="3">USNM1676648</strain>
        <tissue evidence="3">Polyp</tissue>
    </source>
</reference>
<dbReference type="InterPro" id="IPR000742">
    <property type="entry name" value="EGF"/>
</dbReference>
<name>A0A9W9Z461_9CNID</name>
<keyword evidence="1" id="KW-0245">EGF-like domain</keyword>
<feature type="disulfide bond" evidence="1">
    <location>
        <begin position="122"/>
        <end position="131"/>
    </location>
</feature>
<proteinExistence type="predicted"/>
<dbReference type="Pfam" id="PF00008">
    <property type="entry name" value="EGF"/>
    <property type="match status" value="1"/>
</dbReference>
<dbReference type="PROSITE" id="PS00022">
    <property type="entry name" value="EGF_1"/>
    <property type="match status" value="1"/>
</dbReference>
<dbReference type="CDD" id="cd00054">
    <property type="entry name" value="EGF_CA"/>
    <property type="match status" value="1"/>
</dbReference>
<evidence type="ECO:0000313" key="4">
    <source>
        <dbReference type="Proteomes" id="UP001163046"/>
    </source>
</evidence>
<keyword evidence="4" id="KW-1185">Reference proteome</keyword>
<dbReference type="Gene3D" id="2.10.25.10">
    <property type="entry name" value="Laminin"/>
    <property type="match status" value="1"/>
</dbReference>
<evidence type="ECO:0000313" key="3">
    <source>
        <dbReference type="EMBL" id="KAJ7374866.1"/>
    </source>
</evidence>
<gene>
    <name evidence="3" type="ORF">OS493_005219</name>
</gene>
<dbReference type="Proteomes" id="UP001163046">
    <property type="component" value="Unassembled WGS sequence"/>
</dbReference>
<protein>
    <recommendedName>
        <fullName evidence="2">EGF-like domain-containing protein</fullName>
    </recommendedName>
</protein>
<dbReference type="OrthoDB" id="5955604at2759"/>
<evidence type="ECO:0000259" key="2">
    <source>
        <dbReference type="PROSITE" id="PS50026"/>
    </source>
</evidence>
<feature type="domain" description="EGF-like" evidence="2">
    <location>
        <begin position="94"/>
        <end position="132"/>
    </location>
</feature>
<dbReference type="AlphaFoldDB" id="A0A9W9Z461"/>
<dbReference type="EMBL" id="MU826827">
    <property type="protein sequence ID" value="KAJ7374866.1"/>
    <property type="molecule type" value="Genomic_DNA"/>
</dbReference>
<evidence type="ECO:0000256" key="1">
    <source>
        <dbReference type="PROSITE-ProRule" id="PRU00076"/>
    </source>
</evidence>
<dbReference type="SUPFAM" id="SSF57196">
    <property type="entry name" value="EGF/Laminin"/>
    <property type="match status" value="1"/>
</dbReference>
<feature type="disulfide bond" evidence="1">
    <location>
        <begin position="103"/>
        <end position="120"/>
    </location>
</feature>